<feature type="domain" description="GST C-terminal" evidence="3">
    <location>
        <begin position="86"/>
        <end position="214"/>
    </location>
</feature>
<keyword evidence="5" id="KW-1185">Reference proteome</keyword>
<gene>
    <name evidence="4" type="ORF">ELE36_06180</name>
</gene>
<dbReference type="PANTHER" id="PTHR44051">
    <property type="entry name" value="GLUTATHIONE S-TRANSFERASE-RELATED"/>
    <property type="match status" value="1"/>
</dbReference>
<dbReference type="SUPFAM" id="SSF52833">
    <property type="entry name" value="Thioredoxin-like"/>
    <property type="match status" value="1"/>
</dbReference>
<dbReference type="PANTHER" id="PTHR44051:SF2">
    <property type="entry name" value="HYPOTHETICAL GLUTATHIONE S-TRANSFERASE LIKE PROTEIN"/>
    <property type="match status" value="1"/>
</dbReference>
<dbReference type="InterPro" id="IPR010987">
    <property type="entry name" value="Glutathione-S-Trfase_C-like"/>
</dbReference>
<evidence type="ECO:0000259" key="2">
    <source>
        <dbReference type="PROSITE" id="PS50404"/>
    </source>
</evidence>
<accession>A0A411HHM3</accession>
<proteinExistence type="inferred from homology"/>
<dbReference type="InterPro" id="IPR004045">
    <property type="entry name" value="Glutathione_S-Trfase_N"/>
</dbReference>
<comment type="similarity">
    <text evidence="1">Belongs to the GST superfamily.</text>
</comment>
<dbReference type="PROSITE" id="PS50405">
    <property type="entry name" value="GST_CTER"/>
    <property type="match status" value="1"/>
</dbReference>
<evidence type="ECO:0000313" key="5">
    <source>
        <dbReference type="Proteomes" id="UP000291562"/>
    </source>
</evidence>
<reference evidence="4 5" key="1">
    <citation type="submission" date="2019-01" db="EMBL/GenBank/DDBJ databases">
        <title>Pseudolysobacter antarctica gen. nov., sp. nov., isolated from Fildes Peninsula, Antarctica.</title>
        <authorList>
            <person name="Wei Z."/>
            <person name="Peng F."/>
        </authorList>
    </citation>
    <scope>NUCLEOTIDE SEQUENCE [LARGE SCALE GENOMIC DNA]</scope>
    <source>
        <strain evidence="4 5">AQ6-296</strain>
    </source>
</reference>
<evidence type="ECO:0000256" key="1">
    <source>
        <dbReference type="RuleBase" id="RU003494"/>
    </source>
</evidence>
<dbReference type="SFLD" id="SFLDS00019">
    <property type="entry name" value="Glutathione_Transferase_(cytos"/>
    <property type="match status" value="1"/>
</dbReference>
<dbReference type="CDD" id="cd03056">
    <property type="entry name" value="GST_N_4"/>
    <property type="match status" value="1"/>
</dbReference>
<dbReference type="EMBL" id="CP035704">
    <property type="protein sequence ID" value="QBB69981.1"/>
    <property type="molecule type" value="Genomic_DNA"/>
</dbReference>
<dbReference type="Gene3D" id="1.20.1050.10">
    <property type="match status" value="1"/>
</dbReference>
<dbReference type="InterPro" id="IPR036282">
    <property type="entry name" value="Glutathione-S-Trfase_C_sf"/>
</dbReference>
<dbReference type="PROSITE" id="PS50404">
    <property type="entry name" value="GST_NTER"/>
    <property type="match status" value="1"/>
</dbReference>
<dbReference type="GO" id="GO:0016740">
    <property type="term" value="F:transferase activity"/>
    <property type="evidence" value="ECO:0007669"/>
    <property type="project" value="UniProtKB-KW"/>
</dbReference>
<dbReference type="Gene3D" id="3.40.30.10">
    <property type="entry name" value="Glutaredoxin"/>
    <property type="match status" value="1"/>
</dbReference>
<organism evidence="4 5">
    <name type="scientific">Pseudolysobacter antarcticus</name>
    <dbReference type="NCBI Taxonomy" id="2511995"/>
    <lineage>
        <taxon>Bacteria</taxon>
        <taxon>Pseudomonadati</taxon>
        <taxon>Pseudomonadota</taxon>
        <taxon>Gammaproteobacteria</taxon>
        <taxon>Lysobacterales</taxon>
        <taxon>Rhodanobacteraceae</taxon>
        <taxon>Pseudolysobacter</taxon>
    </lineage>
</organism>
<keyword evidence="4" id="KW-0808">Transferase</keyword>
<dbReference type="Pfam" id="PF00043">
    <property type="entry name" value="GST_C"/>
    <property type="match status" value="1"/>
</dbReference>
<dbReference type="InterPro" id="IPR036249">
    <property type="entry name" value="Thioredoxin-like_sf"/>
</dbReference>
<feature type="domain" description="GST N-terminal" evidence="2">
    <location>
        <begin position="2"/>
        <end position="84"/>
    </location>
</feature>
<evidence type="ECO:0000259" key="3">
    <source>
        <dbReference type="PROSITE" id="PS50405"/>
    </source>
</evidence>
<evidence type="ECO:0000313" key="4">
    <source>
        <dbReference type="EMBL" id="QBB69981.1"/>
    </source>
</evidence>
<dbReference type="Proteomes" id="UP000291562">
    <property type="component" value="Chromosome"/>
</dbReference>
<dbReference type="InterPro" id="IPR040079">
    <property type="entry name" value="Glutathione_S-Trfase"/>
</dbReference>
<name>A0A411HHM3_9GAMM</name>
<dbReference type="InterPro" id="IPR004046">
    <property type="entry name" value="GST_C"/>
</dbReference>
<dbReference type="SFLD" id="SFLDG00358">
    <property type="entry name" value="Main_(cytGST)"/>
    <property type="match status" value="1"/>
</dbReference>
<dbReference type="Pfam" id="PF02798">
    <property type="entry name" value="GST_N"/>
    <property type="match status" value="1"/>
</dbReference>
<dbReference type="AlphaFoldDB" id="A0A411HHM3"/>
<dbReference type="RefSeq" id="WP_129832239.1">
    <property type="nucleotide sequence ID" value="NZ_CP035704.1"/>
</dbReference>
<dbReference type="KEGG" id="xbc:ELE36_06180"/>
<dbReference type="SUPFAM" id="SSF47616">
    <property type="entry name" value="GST C-terminal domain-like"/>
    <property type="match status" value="1"/>
</dbReference>
<sequence length="233" mass="26722">MPTLKLYDYLPSQNAWKIRVLLAQLGLPYQQVLVSIFEGQGQTPEFLAMKSSGGVPVLEIAPGEYLAESNAILAYLAEGSRYLSMDRLQRARTFAWLFFESEMVEPNIGSLRFWTLTDKLAKRDPALIAMKRAGGTRALASMQRHLQDRKFFVDERCSIADISLYAYTHLAADAGFDFAVYPAVDAWIKRVREQPGLDERVYPYSIDPHSFKELRERLFRARRMYVIGPDSRR</sequence>
<protein>
    <submittedName>
        <fullName evidence="4">Glutathione S-transferase family protein</fullName>
    </submittedName>
</protein>
<dbReference type="OrthoDB" id="9797500at2"/>